<evidence type="ECO:0000256" key="1">
    <source>
        <dbReference type="ARBA" id="ARBA00001353"/>
    </source>
</evidence>
<dbReference type="OrthoDB" id="5297888at2"/>
<evidence type="ECO:0000256" key="4">
    <source>
        <dbReference type="ARBA" id="ARBA00013043"/>
    </source>
</evidence>
<organism evidence="10 11">
    <name type="scientific">Azospirillum doebereinerae</name>
    <dbReference type="NCBI Taxonomy" id="92933"/>
    <lineage>
        <taxon>Bacteria</taxon>
        <taxon>Pseudomonadati</taxon>
        <taxon>Pseudomonadota</taxon>
        <taxon>Alphaproteobacteria</taxon>
        <taxon>Rhodospirillales</taxon>
        <taxon>Azospirillaceae</taxon>
        <taxon>Azospirillum</taxon>
    </lineage>
</organism>
<name>A0A433J204_9PROT</name>
<accession>A0A433J204</accession>
<dbReference type="InterPro" id="IPR006157">
    <property type="entry name" value="FolB_dom"/>
</dbReference>
<dbReference type="Pfam" id="PF02152">
    <property type="entry name" value="FolB"/>
    <property type="match status" value="1"/>
</dbReference>
<feature type="domain" description="Dihydroneopterin aldolase/epimerase" evidence="9">
    <location>
        <begin position="14"/>
        <end position="124"/>
    </location>
</feature>
<dbReference type="PANTHER" id="PTHR42844">
    <property type="entry name" value="DIHYDRONEOPTERIN ALDOLASE 1-RELATED"/>
    <property type="match status" value="1"/>
</dbReference>
<dbReference type="EC" id="4.1.2.25" evidence="4"/>
<evidence type="ECO:0000259" key="9">
    <source>
        <dbReference type="SMART" id="SM00905"/>
    </source>
</evidence>
<evidence type="ECO:0000256" key="7">
    <source>
        <dbReference type="ARBA" id="ARBA00032903"/>
    </source>
</evidence>
<dbReference type="GO" id="GO:0046656">
    <property type="term" value="P:folic acid biosynthetic process"/>
    <property type="evidence" value="ECO:0007669"/>
    <property type="project" value="UniProtKB-KW"/>
</dbReference>
<comment type="catalytic activity">
    <reaction evidence="1">
        <text>7,8-dihydroneopterin = 6-hydroxymethyl-7,8-dihydropterin + glycolaldehyde</text>
        <dbReference type="Rhea" id="RHEA:10540"/>
        <dbReference type="ChEBI" id="CHEBI:17001"/>
        <dbReference type="ChEBI" id="CHEBI:17071"/>
        <dbReference type="ChEBI" id="CHEBI:44841"/>
        <dbReference type="EC" id="4.1.2.25"/>
    </reaction>
</comment>
<evidence type="ECO:0000313" key="10">
    <source>
        <dbReference type="EMBL" id="RUQ65143.1"/>
    </source>
</evidence>
<evidence type="ECO:0000256" key="2">
    <source>
        <dbReference type="ARBA" id="ARBA00005013"/>
    </source>
</evidence>
<keyword evidence="8" id="KW-1133">Transmembrane helix</keyword>
<dbReference type="SUPFAM" id="SSF55620">
    <property type="entry name" value="Tetrahydrobiopterin biosynthesis enzymes-like"/>
    <property type="match status" value="1"/>
</dbReference>
<keyword evidence="11" id="KW-1185">Reference proteome</keyword>
<protein>
    <recommendedName>
        <fullName evidence="4">dihydroneopterin aldolase</fullName>
        <ecNumber evidence="4">4.1.2.25</ecNumber>
    </recommendedName>
    <alternativeName>
        <fullName evidence="7">7,8-dihydroneopterin aldolase</fullName>
    </alternativeName>
</protein>
<comment type="similarity">
    <text evidence="3">Belongs to the DHNA family.</text>
</comment>
<keyword evidence="8" id="KW-0812">Transmembrane</keyword>
<comment type="caution">
    <text evidence="10">The sequence shown here is derived from an EMBL/GenBank/DDBJ whole genome shotgun (WGS) entry which is preliminary data.</text>
</comment>
<evidence type="ECO:0000256" key="3">
    <source>
        <dbReference type="ARBA" id="ARBA00005708"/>
    </source>
</evidence>
<dbReference type="AlphaFoldDB" id="A0A433J204"/>
<dbReference type="Gene3D" id="3.30.1130.10">
    <property type="match status" value="1"/>
</dbReference>
<keyword evidence="5" id="KW-0289">Folate biosynthesis</keyword>
<keyword evidence="8" id="KW-0472">Membrane</keyword>
<dbReference type="NCBIfam" id="TIGR00526">
    <property type="entry name" value="folB_dom"/>
    <property type="match status" value="1"/>
</dbReference>
<dbReference type="SMART" id="SM00905">
    <property type="entry name" value="FolB"/>
    <property type="match status" value="1"/>
</dbReference>
<sequence length="126" mass="13975">MDTPSSSPYGTYVIAVRGFVAPFEIGVYAHEHGRRQRLRIDLRLTVRRTAPRFTDDVATVLSYEGLVAALETLSEGPHIQLLESLADRIGDLCLSDPRVVEAEVSIEKPHVFPQIDAAGVTIAYRR</sequence>
<evidence type="ECO:0000313" key="11">
    <source>
        <dbReference type="Proteomes" id="UP000280346"/>
    </source>
</evidence>
<evidence type="ECO:0000256" key="8">
    <source>
        <dbReference type="SAM" id="Phobius"/>
    </source>
</evidence>
<dbReference type="InterPro" id="IPR006156">
    <property type="entry name" value="Dihydroneopterin_aldolase"/>
</dbReference>
<evidence type="ECO:0000256" key="6">
    <source>
        <dbReference type="ARBA" id="ARBA00023239"/>
    </source>
</evidence>
<dbReference type="InterPro" id="IPR043133">
    <property type="entry name" value="GTP-CH-I_C/QueF"/>
</dbReference>
<dbReference type="GO" id="GO:0004150">
    <property type="term" value="F:dihydroneopterin aldolase activity"/>
    <property type="evidence" value="ECO:0007669"/>
    <property type="project" value="UniProtKB-EC"/>
</dbReference>
<dbReference type="GO" id="GO:0005737">
    <property type="term" value="C:cytoplasm"/>
    <property type="evidence" value="ECO:0007669"/>
    <property type="project" value="TreeGrafter"/>
</dbReference>
<gene>
    <name evidence="10" type="ORF">EJ913_25695</name>
</gene>
<feature type="transmembrane region" description="Helical" evidence="8">
    <location>
        <begin position="12"/>
        <end position="29"/>
    </location>
</feature>
<reference evidence="10 11" key="1">
    <citation type="submission" date="2018-12" db="EMBL/GenBank/DDBJ databases">
        <authorList>
            <person name="Yang Y."/>
        </authorList>
    </citation>
    <scope>NUCLEOTIDE SEQUENCE [LARGE SCALE GENOMIC DNA]</scope>
    <source>
        <strain evidence="10 11">GSF71</strain>
    </source>
</reference>
<dbReference type="EMBL" id="RZIJ01000027">
    <property type="protein sequence ID" value="RUQ65143.1"/>
    <property type="molecule type" value="Genomic_DNA"/>
</dbReference>
<dbReference type="Proteomes" id="UP000280346">
    <property type="component" value="Unassembled WGS sequence"/>
</dbReference>
<evidence type="ECO:0000256" key="5">
    <source>
        <dbReference type="ARBA" id="ARBA00022909"/>
    </source>
</evidence>
<proteinExistence type="inferred from homology"/>
<keyword evidence="6" id="KW-0456">Lyase</keyword>
<dbReference type="PANTHER" id="PTHR42844:SF1">
    <property type="entry name" value="DIHYDRONEOPTERIN ALDOLASE 1-RELATED"/>
    <property type="match status" value="1"/>
</dbReference>
<dbReference type="RefSeq" id="WP_127003314.1">
    <property type="nucleotide sequence ID" value="NZ_JBNPXW010000005.1"/>
</dbReference>
<comment type="pathway">
    <text evidence="2">Cofactor biosynthesis; tetrahydrofolate biosynthesis; 2-amino-4-hydroxy-6-hydroxymethyl-7,8-dihydropteridine diphosphate from 7,8-dihydroneopterin triphosphate: step 3/4.</text>
</comment>